<organism evidence="2 3">
    <name type="scientific">Euplotes crassus</name>
    <dbReference type="NCBI Taxonomy" id="5936"/>
    <lineage>
        <taxon>Eukaryota</taxon>
        <taxon>Sar</taxon>
        <taxon>Alveolata</taxon>
        <taxon>Ciliophora</taxon>
        <taxon>Intramacronucleata</taxon>
        <taxon>Spirotrichea</taxon>
        <taxon>Hypotrichia</taxon>
        <taxon>Euplotida</taxon>
        <taxon>Euplotidae</taxon>
        <taxon>Moneuplotes</taxon>
    </lineage>
</organism>
<name>A0AAD1XTT5_EUPCR</name>
<gene>
    <name evidence="2" type="ORF">ECRASSUSDP1_LOCUS20345</name>
</gene>
<evidence type="ECO:0000256" key="1">
    <source>
        <dbReference type="SAM" id="MobiDB-lite"/>
    </source>
</evidence>
<feature type="region of interest" description="Disordered" evidence="1">
    <location>
        <begin position="241"/>
        <end position="261"/>
    </location>
</feature>
<feature type="region of interest" description="Disordered" evidence="1">
    <location>
        <begin position="129"/>
        <end position="164"/>
    </location>
</feature>
<comment type="caution">
    <text evidence="2">The sequence shown here is derived from an EMBL/GenBank/DDBJ whole genome shotgun (WGS) entry which is preliminary data.</text>
</comment>
<proteinExistence type="predicted"/>
<evidence type="ECO:0000313" key="3">
    <source>
        <dbReference type="Proteomes" id="UP001295684"/>
    </source>
</evidence>
<keyword evidence="3" id="KW-1185">Reference proteome</keyword>
<dbReference type="AlphaFoldDB" id="A0AAD1XTT5"/>
<evidence type="ECO:0000313" key="2">
    <source>
        <dbReference type="EMBL" id="CAI2378945.1"/>
    </source>
</evidence>
<sequence>MIYNSFCLFKRRKWCRKKYINSQIYNKGFKKYSLDTDICNIISVCHQSKLLIEWLLDERQIFLSKFGNKSSLSYIDEDLRNPLKDIIKYKCKNFYEKEEQFNHKNEEFVKKISMEGVRDFDRFLINQIEPMSDPKHRRNEISEENKGNPAPDNQSAGYKPVGPTCPPLKATLSQAQLGKAQRQANITTHFQPPTQPLNVTPTVQLKPTEDKESCEVGDVSIEMSNQRSMVEMLQKQISGTNMYQLNSNSNPYKRKLEENPA</sequence>
<accession>A0AAD1XTT5</accession>
<protein>
    <submittedName>
        <fullName evidence="2">Uncharacterized protein</fullName>
    </submittedName>
</protein>
<feature type="compositionally biased region" description="Polar residues" evidence="1">
    <location>
        <begin position="241"/>
        <end position="251"/>
    </location>
</feature>
<reference evidence="2" key="1">
    <citation type="submission" date="2023-07" db="EMBL/GenBank/DDBJ databases">
        <authorList>
            <consortium name="AG Swart"/>
            <person name="Singh M."/>
            <person name="Singh A."/>
            <person name="Seah K."/>
            <person name="Emmerich C."/>
        </authorList>
    </citation>
    <scope>NUCLEOTIDE SEQUENCE</scope>
    <source>
        <strain evidence="2">DP1</strain>
    </source>
</reference>
<dbReference type="EMBL" id="CAMPGE010020731">
    <property type="protein sequence ID" value="CAI2378945.1"/>
    <property type="molecule type" value="Genomic_DNA"/>
</dbReference>
<dbReference type="Proteomes" id="UP001295684">
    <property type="component" value="Unassembled WGS sequence"/>
</dbReference>